<sequence>MWPFEMREDSMMTPSMAVCGPHTKRPTEEYLTSIRNYLLSEPRLETLVGEISGAHKTWDIVARQGGREISDLSQGLWCIQALSTWINRGDSRELLESKSGITGLPLLVLIQITQYLQYLELASTSHAELLGSIGKAGGIQGYCAGLLPACAIACSGDEDELIRIAGTAFNVALAIGIYQEIGYDETIPGATTIILRLSRPGEGDEIVAQFPGCYISAVTDPRTISIVGPAPALKELSELARSKGLVVQDNMDLRGKVHNPENMDLATDLCELCDKVPFLQLPSAEQLRVTMYSNRTAKSLDCTSLSHEIVYTVLAARCEWYTILEVVAEQMKNTGVKTHSIACFGLGDCVPLSAFHQHTLSIKKIDVARLLRHAETQKYEFDGDAIAVVGAACRLPGANNLEELWKLIANNESRCEPIRQDRVPMNRTSRVTREKEGNLTRKYYGNFIDDIDQFDHGFFRIGLKEASYMDPQQRILLEITYEALESSGYMRRHDRNSNNNVGCFIGCSGTLRAFLAGRLSHYFGWRGPSETIDTACSSSLVAIHRACRAILGGECPMAIVGGVNLITGVTNYLDLAKAGFLSPTGQCKPFDASADGYCRADGAGIIVLKRLDDAETAGDQILGVITSTATTQCGLSKSITIPHQPAQEELFRRVLRLSKMASDHISYVEAHGTGTQAGDPIEMSSISQVFGGVGRLSTVHIGAIKGNIGHCEAAAGVAGLLKVLSMLKAGMIPPVANFTKLNPKIPSLAAGRMAISQSVQMWSAPVRAACINSYGAAGSNAALICCEYRRNSGLDNIQLRHDQQFPLILSAHSNDSLLHSMNQLGKTLATQIPTLGDLSFTLTESKARHRFRWMAVASDLSTVRGQLTDSSKVYEVPLKTKPVVLAFSGQTKQTVALDQFLYDYCPRLKHYIDTCDEFLHELGFPSILPAIFDTNRISDMIVLQTATFAAQYSCARCWIDGGLDVAAVVGHSFGELTALVVSGVWTLRDGIRAIATRARLMSRLDEERGVMLALHASVDVVKEIIALAGGCEIACFNAKMSHVVVGSADSIGRVETLLQHNAKYKGISFQRLDVNLGFHSKFTEPLLDDLFLLAKTIPIYKPTFPLITCTLEERKIVQSHIVRHLRDPVYFEAAVQRIEDHLGPSVWLEAGMETPIISMVKRATRNPSAHEFQALSSSSSIRRDTTLPAAVMNLWRSGVDVSFWPFLTPQYLGLSRIPLPPYPFNRTSAWVENVDRTTELALKTKNLKTEDVTKQFTQQVQLVTGPEIIGKQKEFRVNTRSTRFKQIVSAHKVRDRPLCPASMYMECAAMAAQLLGVDLLNGVLSFQNLKFEQPLGINLDRQVMITLTDTDPVGGWDLSVRSYQQNERRHTATTHCSGRLEITVPPNLGAYHRLISRSVTQLLSDPKAERLMGTRAYELFSRVANYGEVLRGISSISMSDNQAVAEIQLAPDQIGHVESTDVGTCNAISLDIIFQVAGLLINSASHCDSESVFAATGLETATLPNATFFARRTMVRVFAEFSLANQSSAAADVFVIGTDNSLAFAVLGLSFSRLPIKALERMLDGANPVTVSPMNSRPVYSPVKARDPLQKSACLTPDLAPSRATGTAQDIKRFISALTGAPIEAIINDRMVVDLGIDSLAAVEVAEHIATQYQQDISSSQLLECSVQDLLCLLHCQTQEYLPSPSLQSVVEDQLPPPTSSTTNAAISTPSSGGSNEHRNYEKLKKIVADVCGPNSTTLINGDATLHELGIDSLGMIELKNDIESTFTLEIVDEDINFDSGLDEIARMISLKGRYDVVGDSLTTGPSAELKINSDPTFRAPLGNQRNPPLEYSHARCTSNPFKSLLLAEAELPDKAQKCGMSDSWGEVSRRQDAITVAYILEAFDQLGVNISALRAGEEVPSVPHIPRHTRAMERYHHILQKHNLIESDGTGSVYLRTALRLPRTSASELLVEFRQDFPRYSPEADIVSVTGPKLADCLAGLESPTSLLFRSAESRKIVENYYVNSPVLATSTELLVDLILRIVADKRGSKVRILEVGAGFGGTTTRLAEELDGHGDGIEYTFTDIAPTLVAKASKTMNKYAWMRFEVLNIEEIPSASLRSQFDIVISTNCIHATTDTVASLRNVRQMLNSKGLVVLMEGTYLLDWYDIVFGLLDGWWLRKDGSYALQPLPARHLNTQHLVIGTMEPLPVPPREKTFGSASAETVVYKEVTALQIPADIYIPRDKAKSKMSLAMMIHGGGHLTLSRKAIRPAQTDFLLEHGVIPVSFDYRLCPQVNLIDGPMMDIIDAYTWMQTTLPTVLERRGILVDPTRIAIIGWSTGGHLAMTTAWTSRKRGIEPPRSILSFYGPTDFESGDLDDAHFSDYHNHNSHVNVKAIVQSLPKAPITSYGDDEEGHGWLTRSNDPRAALLLSLFKSGHGLSLLLNDVVDGGDDDDSWQAPPAPERVAAISPPCAAPRRRIQHAHVRGAWDARQKSAV</sequence>
<keyword evidence="2" id="KW-1185">Reference proteome</keyword>
<dbReference type="Proteomes" id="UP001153332">
    <property type="component" value="Unassembled WGS sequence"/>
</dbReference>
<dbReference type="EMBL" id="JAPUUL010000656">
    <property type="protein sequence ID" value="KAJ8129801.1"/>
    <property type="molecule type" value="Genomic_DNA"/>
</dbReference>
<accession>A0ACC2JQM1</accession>
<evidence type="ECO:0000313" key="2">
    <source>
        <dbReference type="Proteomes" id="UP001153332"/>
    </source>
</evidence>
<comment type="caution">
    <text evidence="1">The sequence shown here is derived from an EMBL/GenBank/DDBJ whole genome shotgun (WGS) entry which is preliminary data.</text>
</comment>
<proteinExistence type="predicted"/>
<organism evidence="1 2">
    <name type="scientific">Lasiodiplodia mahajangana</name>
    <dbReference type="NCBI Taxonomy" id="1108764"/>
    <lineage>
        <taxon>Eukaryota</taxon>
        <taxon>Fungi</taxon>
        <taxon>Dikarya</taxon>
        <taxon>Ascomycota</taxon>
        <taxon>Pezizomycotina</taxon>
        <taxon>Dothideomycetes</taxon>
        <taxon>Dothideomycetes incertae sedis</taxon>
        <taxon>Botryosphaeriales</taxon>
        <taxon>Botryosphaeriaceae</taxon>
        <taxon>Lasiodiplodia</taxon>
    </lineage>
</organism>
<gene>
    <name evidence="1" type="ORF">O1611_g3828</name>
</gene>
<protein>
    <submittedName>
        <fullName evidence="1">Uncharacterized protein</fullName>
    </submittedName>
</protein>
<reference evidence="1" key="1">
    <citation type="submission" date="2022-12" db="EMBL/GenBank/DDBJ databases">
        <title>Genome Sequence of Lasiodiplodia mahajangana.</title>
        <authorList>
            <person name="Buettner E."/>
        </authorList>
    </citation>
    <scope>NUCLEOTIDE SEQUENCE</scope>
    <source>
        <strain evidence="1">VT137</strain>
    </source>
</reference>
<evidence type="ECO:0000313" key="1">
    <source>
        <dbReference type="EMBL" id="KAJ8129801.1"/>
    </source>
</evidence>
<name>A0ACC2JQM1_9PEZI</name>